<evidence type="ECO:0000256" key="1">
    <source>
        <dbReference type="ARBA" id="ARBA00022801"/>
    </source>
</evidence>
<dbReference type="Gene3D" id="3.40.630.10">
    <property type="entry name" value="Zn peptidases"/>
    <property type="match status" value="2"/>
</dbReference>
<accession>A0A4P9VJ82</accession>
<organism evidence="4 5">
    <name type="scientific">Zooshikella ganghwensis</name>
    <dbReference type="NCBI Taxonomy" id="202772"/>
    <lineage>
        <taxon>Bacteria</taxon>
        <taxon>Pseudomonadati</taxon>
        <taxon>Pseudomonadota</taxon>
        <taxon>Gammaproteobacteria</taxon>
        <taxon>Oceanospirillales</taxon>
        <taxon>Zooshikellaceae</taxon>
        <taxon>Zooshikella</taxon>
    </lineage>
</organism>
<dbReference type="SUPFAM" id="SSF53187">
    <property type="entry name" value="Zn-dependent exopeptidases"/>
    <property type="match status" value="1"/>
</dbReference>
<dbReference type="RefSeq" id="WP_094786665.1">
    <property type="nucleotide sequence ID" value="NZ_NDXW01000001.1"/>
</dbReference>
<reference evidence="4 5" key="1">
    <citation type="submission" date="2017-04" db="EMBL/GenBank/DDBJ databases">
        <title>Draft genome sequence of Zooshikella ganghwensis VG4 isolated from Red Sea sediments.</title>
        <authorList>
            <person name="Rehman Z."/>
            <person name="Alam I."/>
            <person name="Kamau A."/>
            <person name="Bajic V."/>
            <person name="Leiknes T."/>
        </authorList>
    </citation>
    <scope>NUCLEOTIDE SEQUENCE [LARGE SCALE GENOMIC DNA]</scope>
    <source>
        <strain evidence="4 5">VG4</strain>
    </source>
</reference>
<dbReference type="GO" id="GO:0008777">
    <property type="term" value="F:acetylornithine deacetylase activity"/>
    <property type="evidence" value="ECO:0007669"/>
    <property type="project" value="TreeGrafter"/>
</dbReference>
<keyword evidence="3" id="KW-0732">Signal</keyword>
<feature type="signal peptide" evidence="3">
    <location>
        <begin position="1"/>
        <end position="19"/>
    </location>
</feature>
<dbReference type="PANTHER" id="PTHR43808">
    <property type="entry name" value="ACETYLORNITHINE DEACETYLASE"/>
    <property type="match status" value="1"/>
</dbReference>
<name>A0A4P9VJ82_9GAMM</name>
<dbReference type="PROSITE" id="PS51257">
    <property type="entry name" value="PROKAR_LIPOPROTEIN"/>
    <property type="match status" value="1"/>
</dbReference>
<proteinExistence type="predicted"/>
<dbReference type="Pfam" id="PF01546">
    <property type="entry name" value="Peptidase_M20"/>
    <property type="match status" value="1"/>
</dbReference>
<keyword evidence="2" id="KW-0170">Cobalt</keyword>
<dbReference type="InterPro" id="IPR050072">
    <property type="entry name" value="Peptidase_M20A"/>
</dbReference>
<gene>
    <name evidence="4" type="ORF">B9G39_07605</name>
</gene>
<sequence length="594" mass="66049">MFNKQPLTAAILATALAIAGCSQTPTHQQTLPETIKKNPLAEAIIQDTNTLVAIPSYRSEGHSSEEVQQSFNKIKAVLDQRISTFNQQQQHLKVRDFEWRKNRPDQPNDPYRLFGYRLGNGTEKLSFITHLDTVAPGGMDWQPFQPRIEQRELQQTKQPFLVGRGAVDNKGPAMATLNILQQLARDYDATPEALNNITLEVWFDTSEETDMATPKFLAENPQAVPDLGIVFDASWCIRAEKGIERPQFFTALGETPKQGIWIHSINTPKDSPTNQIPSEAVVLLQADNPPLLDDLADQIQSDYQYYTFDDPDYRRAPMTISRVSPTQLKLTTSVIGAQHGSVPHANREDGANPLVAITNFLAHLTDNGTLQQNGLSQLSQFVTWTWGTKVFGEHHPALLQKQDKVFTTGTTYAITRLQTDLTHNKATLAVDIRYAADHQDKPWDGKTFGLLPGKSRFQSVFTQLTQAFNQQHRDAKISFSTSTKVTPDIRDTESPNFQFVNNAYRKVMGEDCPAQAIGGGTDAKGYLPLIAAGPMLGRIAGPPVNYHGINEAVPLAMLLKSTEILYELAKEKILASQSQEKSTQLTKKNAATKM</sequence>
<evidence type="ECO:0000313" key="4">
    <source>
        <dbReference type="EMBL" id="RDH43315.1"/>
    </source>
</evidence>
<evidence type="ECO:0000256" key="3">
    <source>
        <dbReference type="SAM" id="SignalP"/>
    </source>
</evidence>
<evidence type="ECO:0000313" key="5">
    <source>
        <dbReference type="Proteomes" id="UP000257039"/>
    </source>
</evidence>
<feature type="chain" id="PRO_5020470637" evidence="3">
    <location>
        <begin position="20"/>
        <end position="594"/>
    </location>
</feature>
<protein>
    <submittedName>
        <fullName evidence="4">M20/M25/M40 family metallo-hydrolase</fullName>
    </submittedName>
</protein>
<comment type="caution">
    <text evidence="4">The sequence shown here is derived from an EMBL/GenBank/DDBJ whole genome shotgun (WGS) entry which is preliminary data.</text>
</comment>
<dbReference type="GO" id="GO:0006526">
    <property type="term" value="P:L-arginine biosynthetic process"/>
    <property type="evidence" value="ECO:0007669"/>
    <property type="project" value="TreeGrafter"/>
</dbReference>
<dbReference type="InterPro" id="IPR002933">
    <property type="entry name" value="Peptidase_M20"/>
</dbReference>
<evidence type="ECO:0000256" key="2">
    <source>
        <dbReference type="ARBA" id="ARBA00023285"/>
    </source>
</evidence>
<dbReference type="EMBL" id="NDXW01000001">
    <property type="protein sequence ID" value="RDH43315.1"/>
    <property type="molecule type" value="Genomic_DNA"/>
</dbReference>
<keyword evidence="5" id="KW-1185">Reference proteome</keyword>
<dbReference type="AlphaFoldDB" id="A0A4P9VJ82"/>
<dbReference type="Proteomes" id="UP000257039">
    <property type="component" value="Unassembled WGS sequence"/>
</dbReference>
<keyword evidence="1 4" id="KW-0378">Hydrolase</keyword>
<dbReference type="PANTHER" id="PTHR43808:SF31">
    <property type="entry name" value="N-ACETYL-L-CITRULLINE DEACETYLASE"/>
    <property type="match status" value="1"/>
</dbReference>